<dbReference type="Proteomes" id="UP001243846">
    <property type="component" value="Unassembled WGS sequence"/>
</dbReference>
<reference evidence="4" key="1">
    <citation type="journal article" date="2019" name="Int. J. Syst. Evol. Microbiol.">
        <title>The Global Catalogue of Microorganisms (GCM) 10K type strain sequencing project: providing services to taxonomists for standard genome sequencing and annotation.</title>
        <authorList>
            <consortium name="The Broad Institute Genomics Platform"/>
            <consortium name="The Broad Institute Genome Sequencing Center for Infectious Disease"/>
            <person name="Wu L."/>
            <person name="Ma J."/>
        </authorList>
    </citation>
    <scope>NUCLEOTIDE SEQUENCE [LARGE SCALE GENOMIC DNA]</scope>
    <source>
        <strain evidence="4">CECT 8482</strain>
    </source>
</reference>
<feature type="region of interest" description="Disordered" evidence="1">
    <location>
        <begin position="19"/>
        <end position="52"/>
    </location>
</feature>
<dbReference type="EMBL" id="JAUFRC010000001">
    <property type="protein sequence ID" value="MDN3713459.1"/>
    <property type="molecule type" value="Genomic_DNA"/>
</dbReference>
<dbReference type="Gene3D" id="3.10.450.160">
    <property type="entry name" value="inner membrane protein cigr"/>
    <property type="match status" value="1"/>
</dbReference>
<evidence type="ECO:0000313" key="3">
    <source>
        <dbReference type="EMBL" id="MDN3713459.1"/>
    </source>
</evidence>
<organism evidence="3 4">
    <name type="scientific">Paracoccus cavernae</name>
    <dbReference type="NCBI Taxonomy" id="1571207"/>
    <lineage>
        <taxon>Bacteria</taxon>
        <taxon>Pseudomonadati</taxon>
        <taxon>Pseudomonadota</taxon>
        <taxon>Alphaproteobacteria</taxon>
        <taxon>Rhodobacterales</taxon>
        <taxon>Paracoccaceae</taxon>
        <taxon>Paracoccus</taxon>
    </lineage>
</organism>
<proteinExistence type="predicted"/>
<evidence type="ECO:0000313" key="4">
    <source>
        <dbReference type="Proteomes" id="UP001243846"/>
    </source>
</evidence>
<keyword evidence="4" id="KW-1185">Reference proteome</keyword>
<feature type="signal peptide" evidence="2">
    <location>
        <begin position="1"/>
        <end position="23"/>
    </location>
</feature>
<evidence type="ECO:0008006" key="5">
    <source>
        <dbReference type="Google" id="ProtNLM"/>
    </source>
</evidence>
<name>A0ABT8DAJ8_9RHOB</name>
<sequence>MNRTASLILAAALGAVSSAPSFADPGNGRGNGKGNGARHSHDRGPERDHRNRARYVADCPPGLAKKDPPCIPPGQVGKRYGTRIGDTLRIGDYRLIRDRDRYDLDYRRGWDYYRDDERVYRIDRDTRKILAVINLIDAFF</sequence>
<feature type="chain" id="PRO_5045723202" description="Excinuclease ABC subunit A" evidence="2">
    <location>
        <begin position="24"/>
        <end position="140"/>
    </location>
</feature>
<gene>
    <name evidence="3" type="ORF">QWZ10_20035</name>
</gene>
<accession>A0ABT8DAJ8</accession>
<dbReference type="RefSeq" id="WP_377684270.1">
    <property type="nucleotide sequence ID" value="NZ_JBHMDZ010000003.1"/>
</dbReference>
<evidence type="ECO:0000256" key="1">
    <source>
        <dbReference type="SAM" id="MobiDB-lite"/>
    </source>
</evidence>
<evidence type="ECO:0000256" key="2">
    <source>
        <dbReference type="SAM" id="SignalP"/>
    </source>
</evidence>
<protein>
    <recommendedName>
        <fullName evidence="5">Excinuclease ABC subunit A</fullName>
    </recommendedName>
</protein>
<keyword evidence="2" id="KW-0732">Signal</keyword>
<comment type="caution">
    <text evidence="3">The sequence shown here is derived from an EMBL/GenBank/DDBJ whole genome shotgun (WGS) entry which is preliminary data.</text>
</comment>